<accession>A0A5C2S4N3</accession>
<dbReference type="Proteomes" id="UP000313359">
    <property type="component" value="Unassembled WGS sequence"/>
</dbReference>
<dbReference type="EMBL" id="ML122274">
    <property type="protein sequence ID" value="RPD58552.1"/>
    <property type="molecule type" value="Genomic_DNA"/>
</dbReference>
<proteinExistence type="predicted"/>
<gene>
    <name evidence="1" type="ORF">L227DRAFT_612669</name>
</gene>
<dbReference type="Gene3D" id="3.30.710.10">
    <property type="entry name" value="Potassium Channel Kv1.1, Chain A"/>
    <property type="match status" value="1"/>
</dbReference>
<organism evidence="1 2">
    <name type="scientific">Lentinus tigrinus ALCF2SS1-6</name>
    <dbReference type="NCBI Taxonomy" id="1328759"/>
    <lineage>
        <taxon>Eukaryota</taxon>
        <taxon>Fungi</taxon>
        <taxon>Dikarya</taxon>
        <taxon>Basidiomycota</taxon>
        <taxon>Agaricomycotina</taxon>
        <taxon>Agaricomycetes</taxon>
        <taxon>Polyporales</taxon>
        <taxon>Polyporaceae</taxon>
        <taxon>Lentinus</taxon>
    </lineage>
</organism>
<keyword evidence="2" id="KW-1185">Reference proteome</keyword>
<evidence type="ECO:0008006" key="3">
    <source>
        <dbReference type="Google" id="ProtNLM"/>
    </source>
</evidence>
<name>A0A5C2S4N3_9APHY</name>
<evidence type="ECO:0000313" key="1">
    <source>
        <dbReference type="EMBL" id="RPD58552.1"/>
    </source>
</evidence>
<reference evidence="1" key="1">
    <citation type="journal article" date="2018" name="Genome Biol. Evol.">
        <title>Genomics and development of Lentinus tigrinus, a white-rot wood-decaying mushroom with dimorphic fruiting bodies.</title>
        <authorList>
            <person name="Wu B."/>
            <person name="Xu Z."/>
            <person name="Knudson A."/>
            <person name="Carlson A."/>
            <person name="Chen N."/>
            <person name="Kovaka S."/>
            <person name="LaButti K."/>
            <person name="Lipzen A."/>
            <person name="Pennachio C."/>
            <person name="Riley R."/>
            <person name="Schakwitz W."/>
            <person name="Umezawa K."/>
            <person name="Ohm R.A."/>
            <person name="Grigoriev I.V."/>
            <person name="Nagy L.G."/>
            <person name="Gibbons J."/>
            <person name="Hibbett D."/>
        </authorList>
    </citation>
    <scope>NUCLEOTIDE SEQUENCE [LARGE SCALE GENOMIC DNA]</scope>
    <source>
        <strain evidence="1">ALCF2SS1-6</strain>
    </source>
</reference>
<evidence type="ECO:0000313" key="2">
    <source>
        <dbReference type="Proteomes" id="UP000313359"/>
    </source>
</evidence>
<protein>
    <recommendedName>
        <fullName evidence="3">BTB domain-containing protein</fullName>
    </recommendedName>
</protein>
<dbReference type="STRING" id="1328759.A0A5C2S4N3"/>
<dbReference type="AlphaFoldDB" id="A0A5C2S4N3"/>
<dbReference type="InterPro" id="IPR011333">
    <property type="entry name" value="SKP1/BTB/POZ_sf"/>
</dbReference>
<sequence>MAEPTEPNTLNQVPLIVEAETNEGQQDKDFWLQDGLLILVAGNVKFRVFRTLLIKHSPLFSDLVSLPQPAQTSYEDGLPVVELFEKPAHVRHILRALMPDDFLPTPLGSPTYEMLASFIRMGHKYQFDKLGSQSLTFLKEHFTDDFDRWMNSEFVPPAFEIKHAIGVVNLARFAGQGYESILPTAFLVCCMVPGKDLVKGFTDNDGTAVTLCPDDLGRVMEARHRLDQEISRIVLRAFEPFGTVYCFSEEGCKNAVSCVLHENVATSSPLLVPDHVFSHWEDYRAAFLNVPEHTLCNGCDDERRQRFYDGQWDLWKRLPKIFDISVPDWPQ</sequence>
<dbReference type="OrthoDB" id="2755691at2759"/>